<dbReference type="AlphaFoldDB" id="A0A7J6V8K7"/>
<organism evidence="1 2">
    <name type="scientific">Thalictrum thalictroides</name>
    <name type="common">Rue-anemone</name>
    <name type="synonym">Anemone thalictroides</name>
    <dbReference type="NCBI Taxonomy" id="46969"/>
    <lineage>
        <taxon>Eukaryota</taxon>
        <taxon>Viridiplantae</taxon>
        <taxon>Streptophyta</taxon>
        <taxon>Embryophyta</taxon>
        <taxon>Tracheophyta</taxon>
        <taxon>Spermatophyta</taxon>
        <taxon>Magnoliopsida</taxon>
        <taxon>Ranunculales</taxon>
        <taxon>Ranunculaceae</taxon>
        <taxon>Thalictroideae</taxon>
        <taxon>Thalictrum</taxon>
    </lineage>
</organism>
<comment type="caution">
    <text evidence="1">The sequence shown here is derived from an EMBL/GenBank/DDBJ whole genome shotgun (WGS) entry which is preliminary data.</text>
</comment>
<reference evidence="1 2" key="1">
    <citation type="submission" date="2020-06" db="EMBL/GenBank/DDBJ databases">
        <title>Transcriptomic and genomic resources for Thalictrum thalictroides and T. hernandezii: Facilitating candidate gene discovery in an emerging model plant lineage.</title>
        <authorList>
            <person name="Arias T."/>
            <person name="Riano-Pachon D.M."/>
            <person name="Di Stilio V.S."/>
        </authorList>
    </citation>
    <scope>NUCLEOTIDE SEQUENCE [LARGE SCALE GENOMIC DNA]</scope>
    <source>
        <strain evidence="2">cv. WT478/WT964</strain>
        <tissue evidence="1">Leaves</tissue>
    </source>
</reference>
<keyword evidence="2" id="KW-1185">Reference proteome</keyword>
<proteinExistence type="predicted"/>
<dbReference type="Proteomes" id="UP000554482">
    <property type="component" value="Unassembled WGS sequence"/>
</dbReference>
<accession>A0A7J6V8K7</accession>
<dbReference type="EMBL" id="JABWDY010036329">
    <property type="protein sequence ID" value="KAF5181293.1"/>
    <property type="molecule type" value="Genomic_DNA"/>
</dbReference>
<sequence>MRFTADLLVMKGIWTCMNSSLVFFKLHPRIIPSNVTNHIWTCNNINWSGTVKQSFSCVPSHDTLVAAVKRK</sequence>
<protein>
    <submittedName>
        <fullName evidence="1">Uncharacterized protein</fullName>
    </submittedName>
</protein>
<evidence type="ECO:0000313" key="2">
    <source>
        <dbReference type="Proteomes" id="UP000554482"/>
    </source>
</evidence>
<gene>
    <name evidence="1" type="ORF">FRX31_029119</name>
</gene>
<evidence type="ECO:0000313" key="1">
    <source>
        <dbReference type="EMBL" id="KAF5181293.1"/>
    </source>
</evidence>
<name>A0A7J6V8K7_THATH</name>